<dbReference type="AlphaFoldDB" id="A0A0C3AMY5"/>
<dbReference type="SUPFAM" id="SSF48113">
    <property type="entry name" value="Heme-dependent peroxidases"/>
    <property type="match status" value="1"/>
</dbReference>
<dbReference type="EMBL" id="KN833049">
    <property type="protein sequence ID" value="KIM75253.1"/>
    <property type="molecule type" value="Genomic_DNA"/>
</dbReference>
<dbReference type="SUPFAM" id="SSF48264">
    <property type="entry name" value="Cytochrome P450"/>
    <property type="match status" value="1"/>
</dbReference>
<dbReference type="HOGENOM" id="CLU_002329_0_0_1"/>
<dbReference type="STRING" id="765440.A0A0C3AMY5"/>
<feature type="binding site" description="axial binding residue" evidence="5">
    <location>
        <position position="380"/>
    </location>
    <ligand>
        <name>heme b</name>
        <dbReference type="ChEBI" id="CHEBI:60344"/>
    </ligand>
    <ligandPart>
        <name>Fe</name>
        <dbReference type="ChEBI" id="CHEBI:18248"/>
    </ligandPart>
</feature>
<dbReference type="InterPro" id="IPR050783">
    <property type="entry name" value="Oxylipin_biosynth_metab"/>
</dbReference>
<keyword evidence="7" id="KW-1185">Reference proteome</keyword>
<evidence type="ECO:0000256" key="3">
    <source>
        <dbReference type="ARBA" id="ARBA00023002"/>
    </source>
</evidence>
<name>A0A0C3AMY5_PILCF</name>
<dbReference type="GO" id="GO:0016705">
    <property type="term" value="F:oxidoreductase activity, acting on paired donors, with incorporation or reduction of molecular oxygen"/>
    <property type="evidence" value="ECO:0007669"/>
    <property type="project" value="InterPro"/>
</dbReference>
<dbReference type="InterPro" id="IPR019791">
    <property type="entry name" value="Haem_peroxidase_animal"/>
</dbReference>
<dbReference type="InterPro" id="IPR036396">
    <property type="entry name" value="Cyt_P450_sf"/>
</dbReference>
<dbReference type="InterPro" id="IPR037120">
    <property type="entry name" value="Haem_peroxidase_sf_animal"/>
</dbReference>
<dbReference type="Pfam" id="PF03098">
    <property type="entry name" value="An_peroxidase"/>
    <property type="match status" value="1"/>
</dbReference>
<dbReference type="GO" id="GO:0004601">
    <property type="term" value="F:peroxidase activity"/>
    <property type="evidence" value="ECO:0007669"/>
    <property type="project" value="InterPro"/>
</dbReference>
<dbReference type="PANTHER" id="PTHR11903:SF37">
    <property type="entry name" value="PSI-PRODUCING OXYGENASE A"/>
    <property type="match status" value="1"/>
</dbReference>
<dbReference type="Gene3D" id="1.10.630.10">
    <property type="entry name" value="Cytochrome P450"/>
    <property type="match status" value="1"/>
</dbReference>
<dbReference type="GO" id="GO:0005506">
    <property type="term" value="F:iron ion binding"/>
    <property type="evidence" value="ECO:0007669"/>
    <property type="project" value="InterPro"/>
</dbReference>
<evidence type="ECO:0000256" key="2">
    <source>
        <dbReference type="ARBA" id="ARBA00022964"/>
    </source>
</evidence>
<protein>
    <recommendedName>
        <fullName evidence="8">Heme peroxidase</fullName>
    </recommendedName>
</protein>
<dbReference type="InParanoid" id="A0A0C3AMY5"/>
<dbReference type="Gene3D" id="1.10.640.10">
    <property type="entry name" value="Haem peroxidase domain superfamily, animal type"/>
    <property type="match status" value="1"/>
</dbReference>
<evidence type="ECO:0000313" key="6">
    <source>
        <dbReference type="EMBL" id="KIM75253.1"/>
    </source>
</evidence>
<evidence type="ECO:0000256" key="5">
    <source>
        <dbReference type="PIRSR" id="PIRSR619791-2"/>
    </source>
</evidence>
<dbReference type="Proteomes" id="UP000054166">
    <property type="component" value="Unassembled WGS sequence"/>
</dbReference>
<proteinExistence type="predicted"/>
<accession>A0A0C3AMY5</accession>
<dbReference type="GO" id="GO:0051213">
    <property type="term" value="F:dioxygenase activity"/>
    <property type="evidence" value="ECO:0007669"/>
    <property type="project" value="UniProtKB-KW"/>
</dbReference>
<sequence length="1063" mass="118703">MFSFLNAIRGDLRLVHMSEEPPDLHGARPVPSILSKMVNDVEVFAKRGAPISISALPAFIDAMRNLGKLEKVLTLISRLPEDSICATKLQQFFIDIPISVYNDLSHPPTGYLSQLKPASSVVAGASMANVKYAFRSADGSNYNPLVPALGQAGSPYARSVPSTNIAPMSALPDAGLVFDTVLRRTKFEPHPGGLSNLFFAFADLVIHSIFNTDPHNITINNVSSYVDLSILYGSSDKDVDSLRKKDGTGMLWNDVFADNRLRFMPPSVGALLVLFSRNHNYIARKIRDINEWDTYSDHADEKRRIAQDDEIFNRAKLVNCGFFVQIVLGDYVGGILGLTRDGNPWRLNLVDSFRELGHELSPQGQGNVVSLEFNLLYRWHACVSEKDTEWVEKEFSQLFKGKDLSTLTPGEFLEGAAKGMIPPADVREWTFGGLTRDKDGRFDDAALAQILQDATERPAGAFRARGVPEVLRVVELLAIDQARSWGACSLNEFRRFLGLRPYESFKEWNPDKEIYTAAEALYTDINNLELHVGLQAEETKKPMSGAGLCPGYTISRAILADAAALTRGDRFLSANFTPFDLTSWGFQDCQYDKSDGSLGGILGKMLYRTLPDYYPAFSAYAKFPFLVPPFLKDHLAKLPNRPVNEYVWSRPPLPKRSMTVSDYRDAGRILADEKEFQAGYDRNISNITNGIALHKSTVQQFLFSGPHIQTWVEYFRDTTGTLIKEKSITHASSTLTYVDIVKDVINLLPIYWIANKLFDLETKTQSNPRGIYRYQDLYEQFANVSNYVHMNLDAGNDWTLRARARKTTNQFTEHIKEKLTRFSGGILSPNELIQSLIGFCAGNKNSDRLLKQLLKVEGSHPVAEIAASLFFEVVPTAALYSKAIAHVVNFYLHDGRKEAREDIARLSTLHTLEADAKIQGYVHEALRLDPIISGVVRTAVTDVRLSDGRDVHTDERVIVCVAEANLDETIFGSNPVHNRPVENAGILGVPRHGLLSEHFFESTVAVVLGTIFSLKNLSRAPGQSGHFNRFKEKLYLDFQDQVYINSQGHVSPWPASLVVQYIG</sequence>
<keyword evidence="2" id="KW-0223">Dioxygenase</keyword>
<dbReference type="GO" id="GO:0006979">
    <property type="term" value="P:response to oxidative stress"/>
    <property type="evidence" value="ECO:0007669"/>
    <property type="project" value="InterPro"/>
</dbReference>
<dbReference type="OrthoDB" id="823504at2759"/>
<reference evidence="7" key="2">
    <citation type="submission" date="2015-01" db="EMBL/GenBank/DDBJ databases">
        <title>Evolutionary Origins and Diversification of the Mycorrhizal Mutualists.</title>
        <authorList>
            <consortium name="DOE Joint Genome Institute"/>
            <consortium name="Mycorrhizal Genomics Consortium"/>
            <person name="Kohler A."/>
            <person name="Kuo A."/>
            <person name="Nagy L.G."/>
            <person name="Floudas D."/>
            <person name="Copeland A."/>
            <person name="Barry K.W."/>
            <person name="Cichocki N."/>
            <person name="Veneault-Fourrey C."/>
            <person name="LaButti K."/>
            <person name="Lindquist E.A."/>
            <person name="Lipzen A."/>
            <person name="Lundell T."/>
            <person name="Morin E."/>
            <person name="Murat C."/>
            <person name="Riley R."/>
            <person name="Ohm R."/>
            <person name="Sun H."/>
            <person name="Tunlid A."/>
            <person name="Henrissat B."/>
            <person name="Grigoriev I.V."/>
            <person name="Hibbett D.S."/>
            <person name="Martin F."/>
        </authorList>
    </citation>
    <scope>NUCLEOTIDE SEQUENCE [LARGE SCALE GENOMIC DNA]</scope>
    <source>
        <strain evidence="7">F 1598</strain>
    </source>
</reference>
<keyword evidence="4 5" id="KW-0408">Iron</keyword>
<evidence type="ECO:0000313" key="7">
    <source>
        <dbReference type="Proteomes" id="UP000054166"/>
    </source>
</evidence>
<dbReference type="InterPro" id="IPR010255">
    <property type="entry name" value="Haem_peroxidase_sf"/>
</dbReference>
<dbReference type="PROSITE" id="PS50292">
    <property type="entry name" value="PEROXIDASE_3"/>
    <property type="match status" value="1"/>
</dbReference>
<dbReference type="PANTHER" id="PTHR11903">
    <property type="entry name" value="PROSTAGLANDIN G/H SYNTHASE"/>
    <property type="match status" value="1"/>
</dbReference>
<dbReference type="GO" id="GO:0020037">
    <property type="term" value="F:heme binding"/>
    <property type="evidence" value="ECO:0007669"/>
    <property type="project" value="InterPro"/>
</dbReference>
<organism evidence="6 7">
    <name type="scientific">Piloderma croceum (strain F 1598)</name>
    <dbReference type="NCBI Taxonomy" id="765440"/>
    <lineage>
        <taxon>Eukaryota</taxon>
        <taxon>Fungi</taxon>
        <taxon>Dikarya</taxon>
        <taxon>Basidiomycota</taxon>
        <taxon>Agaricomycotina</taxon>
        <taxon>Agaricomycetes</taxon>
        <taxon>Agaricomycetidae</taxon>
        <taxon>Atheliales</taxon>
        <taxon>Atheliaceae</taxon>
        <taxon>Piloderma</taxon>
    </lineage>
</organism>
<evidence type="ECO:0000256" key="4">
    <source>
        <dbReference type="ARBA" id="ARBA00023004"/>
    </source>
</evidence>
<dbReference type="GO" id="GO:0004497">
    <property type="term" value="F:monooxygenase activity"/>
    <property type="evidence" value="ECO:0007669"/>
    <property type="project" value="InterPro"/>
</dbReference>
<keyword evidence="3" id="KW-0560">Oxidoreductase</keyword>
<keyword evidence="1 5" id="KW-0479">Metal-binding</keyword>
<evidence type="ECO:0008006" key="8">
    <source>
        <dbReference type="Google" id="ProtNLM"/>
    </source>
</evidence>
<gene>
    <name evidence="6" type="ORF">PILCRDRAFT_13797</name>
</gene>
<keyword evidence="5" id="KW-0349">Heme</keyword>
<dbReference type="GO" id="GO:0006631">
    <property type="term" value="P:fatty acid metabolic process"/>
    <property type="evidence" value="ECO:0007669"/>
    <property type="project" value="UniProtKB-ARBA"/>
</dbReference>
<reference evidence="6 7" key="1">
    <citation type="submission" date="2014-04" db="EMBL/GenBank/DDBJ databases">
        <authorList>
            <consortium name="DOE Joint Genome Institute"/>
            <person name="Kuo A."/>
            <person name="Tarkka M."/>
            <person name="Buscot F."/>
            <person name="Kohler A."/>
            <person name="Nagy L.G."/>
            <person name="Floudas D."/>
            <person name="Copeland A."/>
            <person name="Barry K.W."/>
            <person name="Cichocki N."/>
            <person name="Veneault-Fourrey C."/>
            <person name="LaButti K."/>
            <person name="Lindquist E.A."/>
            <person name="Lipzen A."/>
            <person name="Lundell T."/>
            <person name="Morin E."/>
            <person name="Murat C."/>
            <person name="Sun H."/>
            <person name="Tunlid A."/>
            <person name="Henrissat B."/>
            <person name="Grigoriev I.V."/>
            <person name="Hibbett D.S."/>
            <person name="Martin F."/>
            <person name="Nordberg H.P."/>
            <person name="Cantor M.N."/>
            <person name="Hua S.X."/>
        </authorList>
    </citation>
    <scope>NUCLEOTIDE SEQUENCE [LARGE SCALE GENOMIC DNA]</scope>
    <source>
        <strain evidence="6 7">F 1598</strain>
    </source>
</reference>
<evidence type="ECO:0000256" key="1">
    <source>
        <dbReference type="ARBA" id="ARBA00022723"/>
    </source>
</evidence>